<evidence type="ECO:0000313" key="1">
    <source>
        <dbReference type="EMBL" id="MBK3332359.1"/>
    </source>
</evidence>
<sequence length="335" mass="39318">MNIRDYIVSNLKQTVKGIKLNEERYTAEQYVVKDASLEVSGKKIKLRPVSFNYTGNTTIEGELVRQTECLPHIALKDFSGKILYVEHIDDLSIFHHIIKSSPSAVITNTPIKKPLNIKEFPVFYIPSILNHSNAKIKMSVKRKKVEFKNFFFDLGVGAYFVYLHFPFDHIYSKPDSIEFYSSFQAFLKLIKKLIEVKHPRGYRTRVLISDMQFSSYLGFFKHMEKVDKDRIISVFHIENCGLGNEKLILKNRKNLLDLFHYGKINKILGENRLTFEGEKLKEFSNIEDVNIPVIWLTSQPNENLYHLKKEFLNEKFIDNCVSSLFFIINRIYRER</sequence>
<dbReference type="RefSeq" id="WP_200673737.1">
    <property type="nucleotide sequence ID" value="NZ_JAACYA010000001.1"/>
</dbReference>
<gene>
    <name evidence="1" type="ORF">GWK41_04665</name>
</gene>
<dbReference type="EMBL" id="JAACYA010000001">
    <property type="protein sequence ID" value="MBK3332359.1"/>
    <property type="molecule type" value="Genomic_DNA"/>
</dbReference>
<comment type="caution">
    <text evidence="1">The sequence shown here is derived from an EMBL/GenBank/DDBJ whole genome shotgun (WGS) entry which is preliminary data.</text>
</comment>
<proteinExistence type="predicted"/>
<organism evidence="1 2">
    <name type="scientific">Persephonella atlantica</name>
    <dbReference type="NCBI Taxonomy" id="2699429"/>
    <lineage>
        <taxon>Bacteria</taxon>
        <taxon>Pseudomonadati</taxon>
        <taxon>Aquificota</taxon>
        <taxon>Aquificia</taxon>
        <taxon>Aquificales</taxon>
        <taxon>Hydrogenothermaceae</taxon>
        <taxon>Persephonella</taxon>
    </lineage>
</organism>
<protein>
    <submittedName>
        <fullName evidence="1">Uncharacterized protein</fullName>
    </submittedName>
</protein>
<accession>A0ABS1GHF4</accession>
<evidence type="ECO:0000313" key="2">
    <source>
        <dbReference type="Proteomes" id="UP000772812"/>
    </source>
</evidence>
<keyword evidence="2" id="KW-1185">Reference proteome</keyword>
<name>A0ABS1GHF4_9AQUI</name>
<dbReference type="Proteomes" id="UP000772812">
    <property type="component" value="Unassembled WGS sequence"/>
</dbReference>
<reference evidence="1 2" key="1">
    <citation type="journal article" date="2021" name="Syst. Appl. Microbiol.">
        <title>Persephonella atlantica sp. nov.: How to adapt to physico-chemical gradients in high temperature hydrothermal habitats.</title>
        <authorList>
            <person name="Francois D.X."/>
            <person name="Godfroy A."/>
            <person name="Mathien C."/>
            <person name="Aube J."/>
            <person name="Cathalot C."/>
            <person name="Lesongeur F."/>
            <person name="L'Haridon S."/>
            <person name="Philippon X."/>
            <person name="Roussel E.G."/>
        </authorList>
    </citation>
    <scope>NUCLEOTIDE SEQUENCE [LARGE SCALE GENOMIC DNA]</scope>
    <source>
        <strain evidence="1 2">MO1340</strain>
    </source>
</reference>